<dbReference type="InterPro" id="IPR036388">
    <property type="entry name" value="WH-like_DNA-bd_sf"/>
</dbReference>
<dbReference type="GO" id="GO:0042173">
    <property type="term" value="P:regulation of sporulation resulting in formation of a cellular spore"/>
    <property type="evidence" value="ECO:0007669"/>
    <property type="project" value="InterPro"/>
</dbReference>
<gene>
    <name evidence="1" type="ORF">EDD77_103126</name>
</gene>
<dbReference type="SUPFAM" id="SSF46894">
    <property type="entry name" value="C-terminal effector domain of the bipartite response regulators"/>
    <property type="match status" value="1"/>
</dbReference>
<dbReference type="RefSeq" id="WP_058962765.1">
    <property type="nucleotide sequence ID" value="NZ_CABKVM010000011.1"/>
</dbReference>
<accession>A0A4R1R5K9</accession>
<dbReference type="GO" id="GO:0005509">
    <property type="term" value="F:calcium ion binding"/>
    <property type="evidence" value="ECO:0007669"/>
    <property type="project" value="InterPro"/>
</dbReference>
<dbReference type="EMBL" id="SLUM01000003">
    <property type="protein sequence ID" value="TCL60803.1"/>
    <property type="molecule type" value="Genomic_DNA"/>
</dbReference>
<dbReference type="GO" id="GO:0003677">
    <property type="term" value="F:DNA binding"/>
    <property type="evidence" value="ECO:0007669"/>
    <property type="project" value="InterPro"/>
</dbReference>
<dbReference type="AlphaFoldDB" id="A0A4R1R5K9"/>
<dbReference type="Proteomes" id="UP000295184">
    <property type="component" value="Unassembled WGS sequence"/>
</dbReference>
<sequence>MANFQKMLKEIARRNGTTPEHVRQEMQRAIDRAWEQNGGMPGSVWAGMTFRGERPTPEELIPQLAALMQKNGTLAG</sequence>
<reference evidence="1 2" key="1">
    <citation type="submission" date="2019-03" db="EMBL/GenBank/DDBJ databases">
        <title>Genomic Encyclopedia of Type Strains, Phase IV (KMG-IV): sequencing the most valuable type-strain genomes for metagenomic binning, comparative biology and taxonomic classification.</title>
        <authorList>
            <person name="Goeker M."/>
        </authorList>
    </citation>
    <scope>NUCLEOTIDE SEQUENCE [LARGE SCALE GENOMIC DNA]</scope>
    <source>
        <strain evidence="1 2">DSM 100451</strain>
    </source>
</reference>
<dbReference type="GO" id="GO:0003700">
    <property type="term" value="F:DNA-binding transcription factor activity"/>
    <property type="evidence" value="ECO:0007669"/>
    <property type="project" value="InterPro"/>
</dbReference>
<evidence type="ECO:0000313" key="1">
    <source>
        <dbReference type="EMBL" id="TCL60803.1"/>
    </source>
</evidence>
<keyword evidence="1" id="KW-0648">Protein biosynthesis</keyword>
<dbReference type="GeneID" id="97380448"/>
<protein>
    <submittedName>
        <fullName evidence="1">Sporulation initiation factor Spo0A-like protein</fullName>
    </submittedName>
</protein>
<dbReference type="GO" id="GO:0003743">
    <property type="term" value="F:translation initiation factor activity"/>
    <property type="evidence" value="ECO:0007669"/>
    <property type="project" value="UniProtKB-KW"/>
</dbReference>
<organism evidence="1 2">
    <name type="scientific">Allofournierella massiliensis</name>
    <dbReference type="NCBI Taxonomy" id="1650663"/>
    <lineage>
        <taxon>Bacteria</taxon>
        <taxon>Bacillati</taxon>
        <taxon>Bacillota</taxon>
        <taxon>Clostridia</taxon>
        <taxon>Eubacteriales</taxon>
        <taxon>Oscillospiraceae</taxon>
        <taxon>Allofournierella</taxon>
    </lineage>
</organism>
<proteinExistence type="predicted"/>
<comment type="caution">
    <text evidence="1">The sequence shown here is derived from an EMBL/GenBank/DDBJ whole genome shotgun (WGS) entry which is preliminary data.</text>
</comment>
<keyword evidence="1" id="KW-0396">Initiation factor</keyword>
<dbReference type="Gene3D" id="1.10.10.10">
    <property type="entry name" value="Winged helix-like DNA-binding domain superfamily/Winged helix DNA-binding domain"/>
    <property type="match status" value="1"/>
</dbReference>
<evidence type="ECO:0000313" key="2">
    <source>
        <dbReference type="Proteomes" id="UP000295184"/>
    </source>
</evidence>
<name>A0A4R1R5K9_9FIRM</name>
<dbReference type="InterPro" id="IPR016032">
    <property type="entry name" value="Sig_transdc_resp-reg_C-effctor"/>
</dbReference>
<dbReference type="GO" id="GO:0005737">
    <property type="term" value="C:cytoplasm"/>
    <property type="evidence" value="ECO:0007669"/>
    <property type="project" value="InterPro"/>
</dbReference>